<dbReference type="RefSeq" id="WP_330136687.1">
    <property type="nucleotide sequence ID" value="NZ_JAUTXY010000019.1"/>
</dbReference>
<name>A0ABU7LJ47_9NOCA</name>
<sequence length="49" mass="5787">MITTLFRMLATPLVGFLDHVMVPRRMYEFFEYIDEYGDDLDATGNREVP</sequence>
<organism evidence="1 2">
    <name type="scientific">Rhodococcus artemisiae</name>
    <dbReference type="NCBI Taxonomy" id="714159"/>
    <lineage>
        <taxon>Bacteria</taxon>
        <taxon>Bacillati</taxon>
        <taxon>Actinomycetota</taxon>
        <taxon>Actinomycetes</taxon>
        <taxon>Mycobacteriales</taxon>
        <taxon>Nocardiaceae</taxon>
        <taxon>Rhodococcus</taxon>
    </lineage>
</organism>
<keyword evidence="2" id="KW-1185">Reference proteome</keyword>
<proteinExistence type="predicted"/>
<dbReference type="EMBL" id="JAUTXY010000019">
    <property type="protein sequence ID" value="MEE2061526.1"/>
    <property type="molecule type" value="Genomic_DNA"/>
</dbReference>
<comment type="caution">
    <text evidence="1">The sequence shown here is derived from an EMBL/GenBank/DDBJ whole genome shotgun (WGS) entry which is preliminary data.</text>
</comment>
<accession>A0ABU7LJ47</accession>
<protein>
    <submittedName>
        <fullName evidence="1">Uncharacterized protein</fullName>
    </submittedName>
</protein>
<evidence type="ECO:0000313" key="2">
    <source>
        <dbReference type="Proteomes" id="UP001336020"/>
    </source>
</evidence>
<gene>
    <name evidence="1" type="ORF">Q7514_28775</name>
</gene>
<evidence type="ECO:0000313" key="1">
    <source>
        <dbReference type="EMBL" id="MEE2061526.1"/>
    </source>
</evidence>
<dbReference type="Proteomes" id="UP001336020">
    <property type="component" value="Unassembled WGS sequence"/>
</dbReference>
<reference evidence="1 2" key="1">
    <citation type="submission" date="2023-07" db="EMBL/GenBank/DDBJ databases">
        <authorList>
            <person name="Girao M."/>
            <person name="Carvalho M.F."/>
        </authorList>
    </citation>
    <scope>NUCLEOTIDE SEQUENCE [LARGE SCALE GENOMIC DNA]</scope>
    <source>
        <strain evidence="1 2">YIM65754</strain>
    </source>
</reference>